<evidence type="ECO:0000313" key="6">
    <source>
        <dbReference type="EMBL" id="POS72367.1"/>
    </source>
</evidence>
<dbReference type="GO" id="GO:0042124">
    <property type="term" value="F:1,3-beta-glucanosyltransferase activity"/>
    <property type="evidence" value="ECO:0007669"/>
    <property type="project" value="TreeGrafter"/>
</dbReference>
<dbReference type="GO" id="GO:0071970">
    <property type="term" value="P:fungal-type cell wall (1-&gt;3)-beta-D-glucan biosynthetic process"/>
    <property type="evidence" value="ECO:0007669"/>
    <property type="project" value="TreeGrafter"/>
</dbReference>
<keyword evidence="5" id="KW-0808">Transferase</keyword>
<comment type="subcellular location">
    <subcellularLocation>
        <location evidence="1 5">Cell membrane</location>
        <topology evidence="1 5">Lipid-anchor</topology>
        <topology evidence="1 5">GPI-anchor</topology>
    </subcellularLocation>
</comment>
<dbReference type="OrthoDB" id="1055148at2759"/>
<dbReference type="SUPFAM" id="SSF51445">
    <property type="entry name" value="(Trans)glycosidases"/>
    <property type="match status" value="1"/>
</dbReference>
<dbReference type="EC" id="2.4.1.-" evidence="5"/>
<dbReference type="EMBL" id="MAVT02001016">
    <property type="protein sequence ID" value="POS72367.1"/>
    <property type="molecule type" value="Genomic_DNA"/>
</dbReference>
<evidence type="ECO:0000256" key="4">
    <source>
        <dbReference type="ARBA" id="ARBA00023180"/>
    </source>
</evidence>
<organism evidence="6 7">
    <name type="scientific">Diaporthe helianthi</name>
    <dbReference type="NCBI Taxonomy" id="158607"/>
    <lineage>
        <taxon>Eukaryota</taxon>
        <taxon>Fungi</taxon>
        <taxon>Dikarya</taxon>
        <taxon>Ascomycota</taxon>
        <taxon>Pezizomycotina</taxon>
        <taxon>Sordariomycetes</taxon>
        <taxon>Sordariomycetidae</taxon>
        <taxon>Diaporthales</taxon>
        <taxon>Diaporthaceae</taxon>
        <taxon>Diaporthe</taxon>
    </lineage>
</organism>
<dbReference type="InterPro" id="IPR017853">
    <property type="entry name" value="GH"/>
</dbReference>
<sequence length="356" mass="40244">MNSSIRPVTIEGRYFWQGASRFLVKGIVYQLHRRNGASTSDPLADDGIEHLLRDLEAFKELGLNTLFVFQIDPTKSHDAAMKLLEDAGIYVLVICINRMAPSEMYTEELLEHFFSAIDCMAAYPNTLGVLVGNEVINDHNSTAAASVIRAVTRDVKKYMTLASEASEQRILPVGYSAVDVIMLNRSTFDYLTAGSREESIDFYCVRLFSDTDIPVFFSEYGANTVGPRLFHETRAMYSSEMTHVFSGGCVYEFYQSPSGYGIVELTENFHGTMSLHKSTEFNTLKKRLLECVDEQPETLDLPAPDQAEALTRPLPMPYNFWRATGELPISPVNWEEVRSRLHLSSWVILDNGMQRR</sequence>
<dbReference type="Proteomes" id="UP000094444">
    <property type="component" value="Unassembled WGS sequence"/>
</dbReference>
<evidence type="ECO:0000313" key="7">
    <source>
        <dbReference type="Proteomes" id="UP000094444"/>
    </source>
</evidence>
<evidence type="ECO:0000256" key="1">
    <source>
        <dbReference type="ARBA" id="ARBA00004609"/>
    </source>
</evidence>
<dbReference type="GO" id="GO:0031505">
    <property type="term" value="P:fungal-type cell wall organization"/>
    <property type="evidence" value="ECO:0007669"/>
    <property type="project" value="TreeGrafter"/>
</dbReference>
<keyword evidence="4" id="KW-0325">Glycoprotein</keyword>
<dbReference type="Gene3D" id="3.20.20.80">
    <property type="entry name" value="Glycosidases"/>
    <property type="match status" value="1"/>
</dbReference>
<comment type="caution">
    <text evidence="6">The sequence shown here is derived from an EMBL/GenBank/DDBJ whole genome shotgun (WGS) entry which is preliminary data.</text>
</comment>
<comment type="function">
    <text evidence="5">Splits internally a 1,3-beta-glucan molecule and transfers the newly generated reducing end (the donor) to the non-reducing end of another 1,3-beta-glucan molecule (the acceptor) forming a 1,3-beta linkage, resulting in the elongation of 1,3-beta-glucan chains in the cell wall.</text>
</comment>
<keyword evidence="7" id="KW-1185">Reference proteome</keyword>
<evidence type="ECO:0000256" key="3">
    <source>
        <dbReference type="ARBA" id="ARBA00022729"/>
    </source>
</evidence>
<dbReference type="InterPro" id="IPR004886">
    <property type="entry name" value="Glucanosyltransferase"/>
</dbReference>
<dbReference type="PANTHER" id="PTHR31468:SF4">
    <property type="entry name" value="1,3-BETA-GLUCANOSYLTRANSFERASE GAS3-RELATED"/>
    <property type="match status" value="1"/>
</dbReference>
<dbReference type="Pfam" id="PF03198">
    <property type="entry name" value="Glyco_hydro_72"/>
    <property type="match status" value="1"/>
</dbReference>
<gene>
    <name evidence="6" type="ORF">DHEL01_v209243</name>
</gene>
<evidence type="ECO:0000256" key="5">
    <source>
        <dbReference type="RuleBase" id="RU361209"/>
    </source>
</evidence>
<dbReference type="GO" id="GO:0005886">
    <property type="term" value="C:plasma membrane"/>
    <property type="evidence" value="ECO:0007669"/>
    <property type="project" value="UniProtKB-SubCell"/>
</dbReference>
<reference evidence="6" key="1">
    <citation type="submission" date="2017-09" db="EMBL/GenBank/DDBJ databases">
        <title>Polyketide synthases of a Diaporthe helianthi virulent isolate.</title>
        <authorList>
            <person name="Baroncelli R."/>
        </authorList>
    </citation>
    <scope>NUCLEOTIDE SEQUENCE [LARGE SCALE GENOMIC DNA]</scope>
    <source>
        <strain evidence="6">7/96</strain>
    </source>
</reference>
<name>A0A2P5HQ49_DIAHE</name>
<dbReference type="GO" id="GO:0098552">
    <property type="term" value="C:side of membrane"/>
    <property type="evidence" value="ECO:0007669"/>
    <property type="project" value="UniProtKB-KW"/>
</dbReference>
<evidence type="ECO:0000256" key="2">
    <source>
        <dbReference type="ARBA" id="ARBA00007528"/>
    </source>
</evidence>
<keyword evidence="5" id="KW-0472">Membrane</keyword>
<dbReference type="PANTHER" id="PTHR31468">
    <property type="entry name" value="1,3-BETA-GLUCANOSYLTRANSFERASE GAS1"/>
    <property type="match status" value="1"/>
</dbReference>
<keyword evidence="3" id="KW-0732">Signal</keyword>
<proteinExistence type="inferred from homology"/>
<dbReference type="AlphaFoldDB" id="A0A2P5HQ49"/>
<keyword evidence="5" id="KW-0336">GPI-anchor</keyword>
<dbReference type="InParanoid" id="A0A2P5HQ49"/>
<keyword evidence="5" id="KW-0449">Lipoprotein</keyword>
<protein>
    <recommendedName>
        <fullName evidence="5">1,3-beta-glucanosyltransferase</fullName>
        <ecNumber evidence="5">2.4.1.-</ecNumber>
    </recommendedName>
</protein>
<comment type="similarity">
    <text evidence="2 5">Belongs to the glycosyl hydrolase 72 family.</text>
</comment>
<accession>A0A2P5HQ49</accession>